<evidence type="ECO:0000313" key="5">
    <source>
        <dbReference type="Proteomes" id="UP000325313"/>
    </source>
</evidence>
<reference evidence="4 5" key="1">
    <citation type="submission" date="2019-05" db="EMBL/GenBank/DDBJ databases">
        <title>Emergence of the Ug99 lineage of the wheat stem rust pathogen through somatic hybridization.</title>
        <authorList>
            <person name="Li F."/>
            <person name="Upadhyaya N.M."/>
            <person name="Sperschneider J."/>
            <person name="Matny O."/>
            <person name="Nguyen-Phuc H."/>
            <person name="Mago R."/>
            <person name="Raley C."/>
            <person name="Miller M.E."/>
            <person name="Silverstein K.A.T."/>
            <person name="Henningsen E."/>
            <person name="Hirsch C.D."/>
            <person name="Visser B."/>
            <person name="Pretorius Z.A."/>
            <person name="Steffenson B.J."/>
            <person name="Schwessinger B."/>
            <person name="Dodds P.N."/>
            <person name="Figueroa M."/>
        </authorList>
    </citation>
    <scope>NUCLEOTIDE SEQUENCE [LARGE SCALE GENOMIC DNA]</scope>
    <source>
        <strain evidence="2">21-0</strain>
        <strain evidence="3 5">Ug99</strain>
    </source>
</reference>
<sequence length="120" mass="11227">MQVSLTLCFLVLLTISGRGLSMWELTGTADLPISYDAIQGQSAGSHTSAYRHTHKPALCVTRRCGTRGKDKKKGGTSGPIYTGGGGGCGGGGCGSGGGGGGGCGGGGGGGCGGGGGGGGC</sequence>
<evidence type="ECO:0000313" key="2">
    <source>
        <dbReference type="EMBL" id="KAA1081065.1"/>
    </source>
</evidence>
<dbReference type="Proteomes" id="UP000324748">
    <property type="component" value="Unassembled WGS sequence"/>
</dbReference>
<dbReference type="EMBL" id="VSWC01000131">
    <property type="protein sequence ID" value="KAA1081065.1"/>
    <property type="molecule type" value="Genomic_DNA"/>
</dbReference>
<evidence type="ECO:0000256" key="1">
    <source>
        <dbReference type="SAM" id="SignalP"/>
    </source>
</evidence>
<protein>
    <submittedName>
        <fullName evidence="3">Uncharacterized protein</fullName>
    </submittedName>
</protein>
<dbReference type="AlphaFoldDB" id="A0A5B0S0I9"/>
<organism evidence="3 5">
    <name type="scientific">Puccinia graminis f. sp. tritici</name>
    <dbReference type="NCBI Taxonomy" id="56615"/>
    <lineage>
        <taxon>Eukaryota</taxon>
        <taxon>Fungi</taxon>
        <taxon>Dikarya</taxon>
        <taxon>Basidiomycota</taxon>
        <taxon>Pucciniomycotina</taxon>
        <taxon>Pucciniomycetes</taxon>
        <taxon>Pucciniales</taxon>
        <taxon>Pucciniaceae</taxon>
        <taxon>Puccinia</taxon>
    </lineage>
</organism>
<evidence type="ECO:0000313" key="4">
    <source>
        <dbReference type="Proteomes" id="UP000324748"/>
    </source>
</evidence>
<keyword evidence="4" id="KW-1185">Reference proteome</keyword>
<name>A0A5B0S0I9_PUCGR</name>
<proteinExistence type="predicted"/>
<accession>A0A5B0S0I9</accession>
<keyword evidence="1" id="KW-0732">Signal</keyword>
<gene>
    <name evidence="2" type="ORF">PGT21_028696</name>
    <name evidence="3" type="ORF">PGTUg99_025751</name>
</gene>
<dbReference type="EMBL" id="VDEP01000104">
    <property type="protein sequence ID" value="KAA1131228.1"/>
    <property type="molecule type" value="Genomic_DNA"/>
</dbReference>
<dbReference type="Proteomes" id="UP000325313">
    <property type="component" value="Unassembled WGS sequence"/>
</dbReference>
<feature type="chain" id="PRO_5036366648" evidence="1">
    <location>
        <begin position="22"/>
        <end position="120"/>
    </location>
</feature>
<feature type="signal peptide" evidence="1">
    <location>
        <begin position="1"/>
        <end position="21"/>
    </location>
</feature>
<comment type="caution">
    <text evidence="3">The sequence shown here is derived from an EMBL/GenBank/DDBJ whole genome shotgun (WGS) entry which is preliminary data.</text>
</comment>
<evidence type="ECO:0000313" key="3">
    <source>
        <dbReference type="EMBL" id="KAA1131228.1"/>
    </source>
</evidence>